<dbReference type="Gene3D" id="3.30.565.10">
    <property type="entry name" value="Histidine kinase-like ATPase, C-terminal domain"/>
    <property type="match status" value="1"/>
</dbReference>
<dbReference type="SMART" id="SM00065">
    <property type="entry name" value="GAF"/>
    <property type="match status" value="2"/>
</dbReference>
<dbReference type="PANTHER" id="PTHR43065">
    <property type="entry name" value="SENSOR HISTIDINE KINASE"/>
    <property type="match status" value="1"/>
</dbReference>
<feature type="region of interest" description="Disordered" evidence="9">
    <location>
        <begin position="301"/>
        <end position="335"/>
    </location>
</feature>
<keyword evidence="12" id="KW-1185">Reference proteome</keyword>
<evidence type="ECO:0000256" key="8">
    <source>
        <dbReference type="ARBA" id="ARBA00023012"/>
    </source>
</evidence>
<evidence type="ECO:0000259" key="10">
    <source>
        <dbReference type="PROSITE" id="PS50109"/>
    </source>
</evidence>
<reference evidence="11 12" key="1">
    <citation type="submission" date="2021-12" db="EMBL/GenBank/DDBJ databases">
        <title>Discovery of the Pendulisporaceae a myxobacterial family with distinct sporulation behavior and unique specialized metabolism.</title>
        <authorList>
            <person name="Garcia R."/>
            <person name="Popoff A."/>
            <person name="Bader C.D."/>
            <person name="Loehr J."/>
            <person name="Walesch S."/>
            <person name="Walt C."/>
            <person name="Boldt J."/>
            <person name="Bunk B."/>
            <person name="Haeckl F.J.F.P.J."/>
            <person name="Gunesch A.P."/>
            <person name="Birkelbach J."/>
            <person name="Nuebel U."/>
            <person name="Pietschmann T."/>
            <person name="Bach T."/>
            <person name="Mueller R."/>
        </authorList>
    </citation>
    <scope>NUCLEOTIDE SEQUENCE [LARGE SCALE GENOMIC DNA]</scope>
    <source>
        <strain evidence="11 12">MSr11954</strain>
    </source>
</reference>
<dbReference type="PRINTS" id="PR00344">
    <property type="entry name" value="BCTRLSENSOR"/>
</dbReference>
<feature type="domain" description="Histidine kinase" evidence="10">
    <location>
        <begin position="416"/>
        <end position="625"/>
    </location>
</feature>
<evidence type="ECO:0000256" key="2">
    <source>
        <dbReference type="ARBA" id="ARBA00012438"/>
    </source>
</evidence>
<keyword evidence="8" id="KW-0902">Two-component regulatory system</keyword>
<dbReference type="Gene3D" id="3.30.450.40">
    <property type="match status" value="2"/>
</dbReference>
<evidence type="ECO:0000313" key="11">
    <source>
        <dbReference type="EMBL" id="WXB15430.1"/>
    </source>
</evidence>
<feature type="compositionally biased region" description="Basic and acidic residues" evidence="9">
    <location>
        <begin position="303"/>
        <end position="323"/>
    </location>
</feature>
<dbReference type="EC" id="2.7.13.3" evidence="2"/>
<proteinExistence type="predicted"/>
<dbReference type="InterPro" id="IPR003594">
    <property type="entry name" value="HATPase_dom"/>
</dbReference>
<dbReference type="EMBL" id="CP089984">
    <property type="protein sequence ID" value="WXB15430.1"/>
    <property type="molecule type" value="Genomic_DNA"/>
</dbReference>
<evidence type="ECO:0000256" key="4">
    <source>
        <dbReference type="ARBA" id="ARBA00022679"/>
    </source>
</evidence>
<sequence length="625" mass="69035">MSVKSLVSATRGPRPAEARVAELEEALAREVRVTNALREVGLALGTTHDLDQVLELILEKITDALDADRATLYLLDEAKDELISRIVIGDEVRSIRLKVGQGIAGHVARTGKPLHVRDAYKDPRFSPEWDTLSGYRTRSILAGPMKNHLGRTIGVIQVLNKRRGDFSTDDAALLAALATQAAVSIDNSRLFLATIQKNMQLIETKEQLERRVRDLKLLFSLESAMARAASLEELFFAVLGEAMRSCEARAAGVALRDPVSGEIVFNLVDDKHTRLRRVSLAEGHGLVGTVMRKNDVVLVRADQNGKSEKGERTEKGEKAEKRGAKSAAGKTAPPVDEKLGFACHSALGVPLEGEEGVPMGAVVLYNKRHEKHFTDEDRGLLALITANASTAIQLQLAREAREREERLTTIGRLMSGMIHDVKTPLTVIRGYLQMMQKEDRAELRDGYAEQALKQFEHLSSMTRDVLEFARGERTVLIRKVYLKPFFDAVKAELEPEFQRRGLELAIELNDKGTARFDEGKLLRVIHNLARNAEEAMTDKGGRFLIKVTREKSADAAIVMTFSDTGPGIPKEIEHRLFESFVTSGKKGGTGLGLAIVKKITEEHGGTITVHSTNRGATFKLRLPQK</sequence>
<evidence type="ECO:0000256" key="6">
    <source>
        <dbReference type="ARBA" id="ARBA00022777"/>
    </source>
</evidence>
<dbReference type="CDD" id="cd00082">
    <property type="entry name" value="HisKA"/>
    <property type="match status" value="1"/>
</dbReference>
<dbReference type="Gene3D" id="1.10.287.130">
    <property type="match status" value="1"/>
</dbReference>
<evidence type="ECO:0000256" key="1">
    <source>
        <dbReference type="ARBA" id="ARBA00000085"/>
    </source>
</evidence>
<dbReference type="SUPFAM" id="SSF55874">
    <property type="entry name" value="ATPase domain of HSP90 chaperone/DNA topoisomerase II/histidine kinase"/>
    <property type="match status" value="1"/>
</dbReference>
<evidence type="ECO:0000256" key="3">
    <source>
        <dbReference type="ARBA" id="ARBA00022553"/>
    </source>
</evidence>
<dbReference type="InterPro" id="IPR036097">
    <property type="entry name" value="HisK_dim/P_sf"/>
</dbReference>
<dbReference type="InterPro" id="IPR003661">
    <property type="entry name" value="HisK_dim/P_dom"/>
</dbReference>
<keyword evidence="3" id="KW-0597">Phosphoprotein</keyword>
<keyword evidence="6" id="KW-0418">Kinase</keyword>
<dbReference type="RefSeq" id="WP_394825058.1">
    <property type="nucleotide sequence ID" value="NZ_CP089984.1"/>
</dbReference>
<evidence type="ECO:0000256" key="5">
    <source>
        <dbReference type="ARBA" id="ARBA00022741"/>
    </source>
</evidence>
<dbReference type="InterPro" id="IPR029016">
    <property type="entry name" value="GAF-like_dom_sf"/>
</dbReference>
<evidence type="ECO:0000256" key="9">
    <source>
        <dbReference type="SAM" id="MobiDB-lite"/>
    </source>
</evidence>
<dbReference type="InterPro" id="IPR036890">
    <property type="entry name" value="HATPase_C_sf"/>
</dbReference>
<evidence type="ECO:0000256" key="7">
    <source>
        <dbReference type="ARBA" id="ARBA00022840"/>
    </source>
</evidence>
<dbReference type="SUPFAM" id="SSF47384">
    <property type="entry name" value="Homodimeric domain of signal transducing histidine kinase"/>
    <property type="match status" value="1"/>
</dbReference>
<dbReference type="SMART" id="SM00388">
    <property type="entry name" value="HisKA"/>
    <property type="match status" value="1"/>
</dbReference>
<dbReference type="PROSITE" id="PS50109">
    <property type="entry name" value="HIS_KIN"/>
    <property type="match status" value="1"/>
</dbReference>
<organism evidence="11 12">
    <name type="scientific">Pendulispora albinea</name>
    <dbReference type="NCBI Taxonomy" id="2741071"/>
    <lineage>
        <taxon>Bacteria</taxon>
        <taxon>Pseudomonadati</taxon>
        <taxon>Myxococcota</taxon>
        <taxon>Myxococcia</taxon>
        <taxon>Myxococcales</taxon>
        <taxon>Sorangiineae</taxon>
        <taxon>Pendulisporaceae</taxon>
        <taxon>Pendulispora</taxon>
    </lineage>
</organism>
<dbReference type="Pfam" id="PF01590">
    <property type="entry name" value="GAF"/>
    <property type="match status" value="2"/>
</dbReference>
<dbReference type="PANTHER" id="PTHR43065:SF10">
    <property type="entry name" value="PEROXIDE STRESS-ACTIVATED HISTIDINE KINASE MAK3"/>
    <property type="match status" value="1"/>
</dbReference>
<keyword evidence="4" id="KW-0808">Transferase</keyword>
<accession>A0ABZ2LYM3</accession>
<dbReference type="InterPro" id="IPR005467">
    <property type="entry name" value="His_kinase_dom"/>
</dbReference>
<gene>
    <name evidence="11" type="ORF">LZC94_47370</name>
</gene>
<dbReference type="Pfam" id="PF02518">
    <property type="entry name" value="HATPase_c"/>
    <property type="match status" value="1"/>
</dbReference>
<dbReference type="Pfam" id="PF00512">
    <property type="entry name" value="HisKA"/>
    <property type="match status" value="1"/>
</dbReference>
<dbReference type="InterPro" id="IPR004358">
    <property type="entry name" value="Sig_transdc_His_kin-like_C"/>
</dbReference>
<name>A0ABZ2LYM3_9BACT</name>
<dbReference type="InterPro" id="IPR003018">
    <property type="entry name" value="GAF"/>
</dbReference>
<keyword evidence="7" id="KW-0067">ATP-binding</keyword>
<dbReference type="Proteomes" id="UP001370348">
    <property type="component" value="Chromosome"/>
</dbReference>
<comment type="catalytic activity">
    <reaction evidence="1">
        <text>ATP + protein L-histidine = ADP + protein N-phospho-L-histidine.</text>
        <dbReference type="EC" id="2.7.13.3"/>
    </reaction>
</comment>
<dbReference type="SUPFAM" id="SSF55781">
    <property type="entry name" value="GAF domain-like"/>
    <property type="match status" value="2"/>
</dbReference>
<dbReference type="SMART" id="SM00387">
    <property type="entry name" value="HATPase_c"/>
    <property type="match status" value="1"/>
</dbReference>
<keyword evidence="5" id="KW-0547">Nucleotide-binding</keyword>
<protein>
    <recommendedName>
        <fullName evidence="2">histidine kinase</fullName>
        <ecNumber evidence="2">2.7.13.3</ecNumber>
    </recommendedName>
</protein>
<evidence type="ECO:0000313" key="12">
    <source>
        <dbReference type="Proteomes" id="UP001370348"/>
    </source>
</evidence>